<dbReference type="Proteomes" id="UP000646579">
    <property type="component" value="Unassembled WGS sequence"/>
</dbReference>
<dbReference type="RefSeq" id="WP_189425519.1">
    <property type="nucleotide sequence ID" value="NZ_BMZE01000002.1"/>
</dbReference>
<feature type="chain" id="PRO_5037157340" description="DUF1223 domain-containing protein" evidence="1">
    <location>
        <begin position="24"/>
        <end position="243"/>
    </location>
</feature>
<dbReference type="PANTHER" id="PTHR36057:SF1">
    <property type="entry name" value="LIPOPROTEIN LIPID ATTACHMENT SITE-LIKE PROTEIN, PUTATIVE (DUF1223)-RELATED"/>
    <property type="match status" value="1"/>
</dbReference>
<protein>
    <recommendedName>
        <fullName evidence="4">DUF1223 domain-containing protein</fullName>
    </recommendedName>
</protein>
<dbReference type="Pfam" id="PF06764">
    <property type="entry name" value="DUF1223"/>
    <property type="match status" value="1"/>
</dbReference>
<reference evidence="2" key="2">
    <citation type="submission" date="2020-09" db="EMBL/GenBank/DDBJ databases">
        <authorList>
            <person name="Sun Q."/>
            <person name="Kim S."/>
        </authorList>
    </citation>
    <scope>NUCLEOTIDE SEQUENCE</scope>
    <source>
        <strain evidence="2">KCTC 32437</strain>
    </source>
</reference>
<dbReference type="SUPFAM" id="SSF52833">
    <property type="entry name" value="Thioredoxin-like"/>
    <property type="match status" value="1"/>
</dbReference>
<feature type="signal peptide" evidence="1">
    <location>
        <begin position="1"/>
        <end position="23"/>
    </location>
</feature>
<accession>A0A918VTK1</accession>
<sequence>MTVARSLLLGLGLWSLLCAPSVAMQVRETPRAVVELFTSQGCASCPPADKLLTELAAHEDIVALAFHVDYWDYIGWPDTFGTEANSDRQRDYAAGRGSSRIYTPQIVVNGTTDVVGSRAGEVHSALEAARLELPVHLSLENDMLAISIPGQAGLEKAMIWLVTYIDQAKVAIERGENAGKSMLYSQIVTGVHPMGTWEPGAGAMIRMPIGEMLAGDTNGLAVLVQQDHEGMPGRILGAGLFHP</sequence>
<keyword evidence="1" id="KW-0732">Signal</keyword>
<name>A0A918VTK1_9HYPH</name>
<gene>
    <name evidence="2" type="ORF">GCM10007989_19740</name>
</gene>
<organism evidence="2 3">
    <name type="scientific">Devosia pacifica</name>
    <dbReference type="NCBI Taxonomy" id="1335967"/>
    <lineage>
        <taxon>Bacteria</taxon>
        <taxon>Pseudomonadati</taxon>
        <taxon>Pseudomonadota</taxon>
        <taxon>Alphaproteobacteria</taxon>
        <taxon>Hyphomicrobiales</taxon>
        <taxon>Devosiaceae</taxon>
        <taxon>Devosia</taxon>
    </lineage>
</organism>
<dbReference type="PANTHER" id="PTHR36057">
    <property type="match status" value="1"/>
</dbReference>
<dbReference type="EMBL" id="BMZE01000002">
    <property type="protein sequence ID" value="GHA24143.1"/>
    <property type="molecule type" value="Genomic_DNA"/>
</dbReference>
<keyword evidence="3" id="KW-1185">Reference proteome</keyword>
<evidence type="ECO:0000313" key="2">
    <source>
        <dbReference type="EMBL" id="GHA24143.1"/>
    </source>
</evidence>
<reference evidence="2" key="1">
    <citation type="journal article" date="2014" name="Int. J. Syst. Evol. Microbiol.">
        <title>Complete genome sequence of Corynebacterium casei LMG S-19264T (=DSM 44701T), isolated from a smear-ripened cheese.</title>
        <authorList>
            <consortium name="US DOE Joint Genome Institute (JGI-PGF)"/>
            <person name="Walter F."/>
            <person name="Albersmeier A."/>
            <person name="Kalinowski J."/>
            <person name="Ruckert C."/>
        </authorList>
    </citation>
    <scope>NUCLEOTIDE SEQUENCE</scope>
    <source>
        <strain evidence="2">KCTC 32437</strain>
    </source>
</reference>
<dbReference type="AlphaFoldDB" id="A0A918VTK1"/>
<dbReference type="InterPro" id="IPR036249">
    <property type="entry name" value="Thioredoxin-like_sf"/>
</dbReference>
<evidence type="ECO:0008006" key="4">
    <source>
        <dbReference type="Google" id="ProtNLM"/>
    </source>
</evidence>
<evidence type="ECO:0000256" key="1">
    <source>
        <dbReference type="SAM" id="SignalP"/>
    </source>
</evidence>
<evidence type="ECO:0000313" key="3">
    <source>
        <dbReference type="Proteomes" id="UP000646579"/>
    </source>
</evidence>
<dbReference type="InterPro" id="IPR010634">
    <property type="entry name" value="DUF1223"/>
</dbReference>
<comment type="caution">
    <text evidence="2">The sequence shown here is derived from an EMBL/GenBank/DDBJ whole genome shotgun (WGS) entry which is preliminary data.</text>
</comment>
<proteinExistence type="predicted"/>